<dbReference type="InterPro" id="IPR012337">
    <property type="entry name" value="RNaseH-like_sf"/>
</dbReference>
<dbReference type="Pfam" id="PF00665">
    <property type="entry name" value="rve"/>
    <property type="match status" value="1"/>
</dbReference>
<accession>A0AAV7LD12</accession>
<dbReference type="InterPro" id="IPR050951">
    <property type="entry name" value="Retrovirus_Pol_polyprotein"/>
</dbReference>
<dbReference type="FunFam" id="3.30.420.10:FF:000032">
    <property type="entry name" value="Retrovirus-related Pol polyprotein from transposon 297-like Protein"/>
    <property type="match status" value="1"/>
</dbReference>
<comment type="caution">
    <text evidence="2">The sequence shown here is derived from an EMBL/GenBank/DDBJ whole genome shotgun (WGS) entry which is preliminary data.</text>
</comment>
<protein>
    <recommendedName>
        <fullName evidence="1">Integrase catalytic domain-containing protein</fullName>
    </recommendedName>
</protein>
<dbReference type="EMBL" id="JANPWB010000015">
    <property type="protein sequence ID" value="KAJ1088360.1"/>
    <property type="molecule type" value="Genomic_DNA"/>
</dbReference>
<keyword evidence="3" id="KW-1185">Reference proteome</keyword>
<dbReference type="InterPro" id="IPR001584">
    <property type="entry name" value="Integrase_cat-core"/>
</dbReference>
<reference evidence="2" key="1">
    <citation type="journal article" date="2022" name="bioRxiv">
        <title>Sequencing and chromosome-scale assembly of the giantPleurodeles waltlgenome.</title>
        <authorList>
            <person name="Brown T."/>
            <person name="Elewa A."/>
            <person name="Iarovenko S."/>
            <person name="Subramanian E."/>
            <person name="Araus A.J."/>
            <person name="Petzold A."/>
            <person name="Susuki M."/>
            <person name="Suzuki K.-i.T."/>
            <person name="Hayashi T."/>
            <person name="Toyoda A."/>
            <person name="Oliveira C."/>
            <person name="Osipova E."/>
            <person name="Leigh N.D."/>
            <person name="Simon A."/>
            <person name="Yun M.H."/>
        </authorList>
    </citation>
    <scope>NUCLEOTIDE SEQUENCE</scope>
    <source>
        <strain evidence="2">20211129_DDA</strain>
        <tissue evidence="2">Liver</tissue>
    </source>
</reference>
<dbReference type="GO" id="GO:0003676">
    <property type="term" value="F:nucleic acid binding"/>
    <property type="evidence" value="ECO:0007669"/>
    <property type="project" value="InterPro"/>
</dbReference>
<dbReference type="Gene3D" id="3.30.420.10">
    <property type="entry name" value="Ribonuclease H-like superfamily/Ribonuclease H"/>
    <property type="match status" value="1"/>
</dbReference>
<dbReference type="Proteomes" id="UP001066276">
    <property type="component" value="Chromosome 11"/>
</dbReference>
<dbReference type="PANTHER" id="PTHR37984">
    <property type="entry name" value="PROTEIN CBG26694"/>
    <property type="match status" value="1"/>
</dbReference>
<organism evidence="2 3">
    <name type="scientific">Pleurodeles waltl</name>
    <name type="common">Iberian ribbed newt</name>
    <dbReference type="NCBI Taxonomy" id="8319"/>
    <lineage>
        <taxon>Eukaryota</taxon>
        <taxon>Metazoa</taxon>
        <taxon>Chordata</taxon>
        <taxon>Craniata</taxon>
        <taxon>Vertebrata</taxon>
        <taxon>Euteleostomi</taxon>
        <taxon>Amphibia</taxon>
        <taxon>Batrachia</taxon>
        <taxon>Caudata</taxon>
        <taxon>Salamandroidea</taxon>
        <taxon>Salamandridae</taxon>
        <taxon>Pleurodelinae</taxon>
        <taxon>Pleurodeles</taxon>
    </lineage>
</organism>
<dbReference type="AlphaFoldDB" id="A0AAV7LD12"/>
<gene>
    <name evidence="2" type="ORF">NDU88_001517</name>
</gene>
<dbReference type="GO" id="GO:0015074">
    <property type="term" value="P:DNA integration"/>
    <property type="evidence" value="ECO:0007669"/>
    <property type="project" value="InterPro"/>
</dbReference>
<dbReference type="SUPFAM" id="SSF53098">
    <property type="entry name" value="Ribonuclease H-like"/>
    <property type="match status" value="1"/>
</dbReference>
<name>A0AAV7LD12_PLEWA</name>
<sequence length="220" mass="25218">MGNRFILILVDHATRYPEAIQLRSITSPVVGRALMGVFTRMGFPKEVLSDRGTNFISTYMKSLWKECGVTYKFTTPYHPQSNGLVERFNRTLKGMIMGLSEPLRLEWDILLPCLLFAYREVPQKGLGFSPFELMYGHPVRGPLSLVKEALEKAPSKPPQDVFSYMLALRNQTARFRGLAQENLEASQEDMKWWYNQNATLVEFQPGQKVWAMVPVEPRAL</sequence>
<dbReference type="PROSITE" id="PS50994">
    <property type="entry name" value="INTEGRASE"/>
    <property type="match status" value="1"/>
</dbReference>
<proteinExistence type="predicted"/>
<evidence type="ECO:0000313" key="2">
    <source>
        <dbReference type="EMBL" id="KAJ1088360.1"/>
    </source>
</evidence>
<evidence type="ECO:0000259" key="1">
    <source>
        <dbReference type="PROSITE" id="PS50994"/>
    </source>
</evidence>
<dbReference type="PANTHER" id="PTHR37984:SF15">
    <property type="entry name" value="INTEGRASE CATALYTIC DOMAIN-CONTAINING PROTEIN"/>
    <property type="match status" value="1"/>
</dbReference>
<evidence type="ECO:0000313" key="3">
    <source>
        <dbReference type="Proteomes" id="UP001066276"/>
    </source>
</evidence>
<feature type="domain" description="Integrase catalytic" evidence="1">
    <location>
        <begin position="1"/>
        <end position="138"/>
    </location>
</feature>
<dbReference type="InterPro" id="IPR036397">
    <property type="entry name" value="RNaseH_sf"/>
</dbReference>